<evidence type="ECO:0000256" key="1">
    <source>
        <dbReference type="SAM" id="SignalP"/>
    </source>
</evidence>
<reference evidence="3" key="1">
    <citation type="submission" date="2022-11" db="UniProtKB">
        <authorList>
            <consortium name="WormBaseParasite"/>
        </authorList>
    </citation>
    <scope>IDENTIFICATION</scope>
</reference>
<dbReference type="Proteomes" id="UP000887564">
    <property type="component" value="Unplaced"/>
</dbReference>
<keyword evidence="2" id="KW-1185">Reference proteome</keyword>
<dbReference type="AlphaFoldDB" id="A0A914RH60"/>
<sequence>MNSFFKLSFLLIHMHVEDVSSFLHTLTVTLSAELGLGGEFVAAISYSIRGQLSWNQRTYAYRFMM</sequence>
<keyword evidence="1" id="KW-0732">Signal</keyword>
<evidence type="ECO:0000313" key="3">
    <source>
        <dbReference type="WBParaSite" id="PEQ_0000565501-mRNA-1"/>
    </source>
</evidence>
<evidence type="ECO:0000313" key="2">
    <source>
        <dbReference type="Proteomes" id="UP000887564"/>
    </source>
</evidence>
<organism evidence="2 3">
    <name type="scientific">Parascaris equorum</name>
    <name type="common">Equine roundworm</name>
    <dbReference type="NCBI Taxonomy" id="6256"/>
    <lineage>
        <taxon>Eukaryota</taxon>
        <taxon>Metazoa</taxon>
        <taxon>Ecdysozoa</taxon>
        <taxon>Nematoda</taxon>
        <taxon>Chromadorea</taxon>
        <taxon>Rhabditida</taxon>
        <taxon>Spirurina</taxon>
        <taxon>Ascaridomorpha</taxon>
        <taxon>Ascaridoidea</taxon>
        <taxon>Ascarididae</taxon>
        <taxon>Parascaris</taxon>
    </lineage>
</organism>
<name>A0A914RH60_PAREQ</name>
<feature type="chain" id="PRO_5037663626" evidence="1">
    <location>
        <begin position="22"/>
        <end position="65"/>
    </location>
</feature>
<protein>
    <submittedName>
        <fullName evidence="3">Uncharacterized protein</fullName>
    </submittedName>
</protein>
<feature type="signal peptide" evidence="1">
    <location>
        <begin position="1"/>
        <end position="21"/>
    </location>
</feature>
<dbReference type="WBParaSite" id="PEQ_0000565501-mRNA-1">
    <property type="protein sequence ID" value="PEQ_0000565501-mRNA-1"/>
    <property type="gene ID" value="PEQ_0000565501"/>
</dbReference>
<proteinExistence type="predicted"/>
<accession>A0A914RH60</accession>